<feature type="non-terminal residue" evidence="3">
    <location>
        <position position="235"/>
    </location>
</feature>
<dbReference type="InterPro" id="IPR048503">
    <property type="entry name" value="NamZ_C"/>
</dbReference>
<accession>A0A7R9FTU6</accession>
<dbReference type="InterPro" id="IPR008302">
    <property type="entry name" value="NamZ"/>
</dbReference>
<dbReference type="Pfam" id="PF07075">
    <property type="entry name" value="NamZ_N"/>
    <property type="match status" value="1"/>
</dbReference>
<evidence type="ECO:0000259" key="1">
    <source>
        <dbReference type="Pfam" id="PF07075"/>
    </source>
</evidence>
<protein>
    <submittedName>
        <fullName evidence="3">Uncharacterized protein</fullName>
    </submittedName>
</protein>
<dbReference type="InterPro" id="IPR048502">
    <property type="entry name" value="NamZ_N"/>
</dbReference>
<dbReference type="EMBL" id="CAJPEV010015429">
    <property type="protein sequence ID" value="CAG0907159.1"/>
    <property type="molecule type" value="Genomic_DNA"/>
</dbReference>
<feature type="domain" description="Peptidoglycan beta-N-acetylmuramidase NamZ N-terminal" evidence="1">
    <location>
        <begin position="1"/>
        <end position="50"/>
    </location>
</feature>
<name>A0A7R9FTU6_9CRUS</name>
<keyword evidence="4" id="KW-1185">Reference proteome</keyword>
<dbReference type="AlphaFoldDB" id="A0A7R9FTU6"/>
<evidence type="ECO:0000259" key="2">
    <source>
        <dbReference type="Pfam" id="PF20732"/>
    </source>
</evidence>
<dbReference type="EMBL" id="LR914947">
    <property type="protein sequence ID" value="CAD7255000.1"/>
    <property type="molecule type" value="Genomic_DNA"/>
</dbReference>
<feature type="domain" description="Peptidoglycan beta-N-acetylmuramidase NamZ C-terminal" evidence="2">
    <location>
        <begin position="101"/>
        <end position="234"/>
    </location>
</feature>
<sequence length="235" mass="26311">GKADAGEVIDDTKDTKTGLSIISIYGKKKKPSSEDLKDVDIVVFDIQDVGEYAKMINGEGWLPNKAICDLTVIECKNYTHDTFYELPVKPSPNLPNIRSILLYPSVCFFEGTTLSLGRGTEKQFQVIGHPSLKSDFSFTPMPNEGAKEPPLKGEKCYGTDLSNITTGSIIKDKRINLSYLIDYHNKMKSANQKFFLDNNFIDKLAGSAQLRKQILAGKSEEEIRMTWKPGLEKFM</sequence>
<evidence type="ECO:0000313" key="3">
    <source>
        <dbReference type="EMBL" id="CAD7255000.1"/>
    </source>
</evidence>
<proteinExistence type="predicted"/>
<dbReference type="Pfam" id="PF20732">
    <property type="entry name" value="NamZ_C"/>
    <property type="match status" value="1"/>
</dbReference>
<dbReference type="Proteomes" id="UP000677054">
    <property type="component" value="Unassembled WGS sequence"/>
</dbReference>
<dbReference type="GO" id="GO:0033922">
    <property type="term" value="F:peptidoglycan beta-N-acetylmuramidase activity"/>
    <property type="evidence" value="ECO:0007669"/>
    <property type="project" value="InterPro"/>
</dbReference>
<organism evidence="3">
    <name type="scientific">Darwinula stevensoni</name>
    <dbReference type="NCBI Taxonomy" id="69355"/>
    <lineage>
        <taxon>Eukaryota</taxon>
        <taxon>Metazoa</taxon>
        <taxon>Ecdysozoa</taxon>
        <taxon>Arthropoda</taxon>
        <taxon>Crustacea</taxon>
        <taxon>Oligostraca</taxon>
        <taxon>Ostracoda</taxon>
        <taxon>Podocopa</taxon>
        <taxon>Podocopida</taxon>
        <taxon>Darwinulocopina</taxon>
        <taxon>Darwinuloidea</taxon>
        <taxon>Darwinulidae</taxon>
        <taxon>Darwinula</taxon>
    </lineage>
</organism>
<dbReference type="OrthoDB" id="2017677at2759"/>
<dbReference type="PANTHER" id="PTHR42915">
    <property type="entry name" value="HYPOTHETICAL 460 KDA PROTEIN IN FEUA-SIGW INTERGENIC REGION [PRECURSOR]"/>
    <property type="match status" value="1"/>
</dbReference>
<evidence type="ECO:0000313" key="4">
    <source>
        <dbReference type="Proteomes" id="UP000677054"/>
    </source>
</evidence>
<reference evidence="3" key="1">
    <citation type="submission" date="2020-11" db="EMBL/GenBank/DDBJ databases">
        <authorList>
            <person name="Tran Van P."/>
        </authorList>
    </citation>
    <scope>NUCLEOTIDE SEQUENCE</scope>
</reference>
<feature type="non-terminal residue" evidence="3">
    <location>
        <position position="1"/>
    </location>
</feature>
<dbReference type="Gene3D" id="3.40.50.12170">
    <property type="entry name" value="Uncharacterised protein PF07075, DUF1343"/>
    <property type="match status" value="2"/>
</dbReference>
<gene>
    <name evidence="3" type="ORF">DSTB1V02_LOCUS14746</name>
</gene>
<dbReference type="Gene3D" id="3.90.1150.140">
    <property type="match status" value="1"/>
</dbReference>
<dbReference type="PANTHER" id="PTHR42915:SF1">
    <property type="entry name" value="PEPTIDOGLYCAN BETA-N-ACETYLMURAMIDASE NAMZ"/>
    <property type="match status" value="1"/>
</dbReference>